<dbReference type="CDD" id="cd03146">
    <property type="entry name" value="GAT1_Peptidase_E"/>
    <property type="match status" value="1"/>
</dbReference>
<reference evidence="5" key="1">
    <citation type="submission" date="2023-06" db="EMBL/GenBank/DDBJ databases">
        <title>Survivors Of The Sea: Transcriptome response of Skeletonema marinoi to long-term dormancy.</title>
        <authorList>
            <person name="Pinder M.I.M."/>
            <person name="Kourtchenko O."/>
            <person name="Robertson E.K."/>
            <person name="Larsson T."/>
            <person name="Maumus F."/>
            <person name="Osuna-Cruz C.M."/>
            <person name="Vancaester E."/>
            <person name="Stenow R."/>
            <person name="Vandepoele K."/>
            <person name="Ploug H."/>
            <person name="Bruchert V."/>
            <person name="Godhe A."/>
            <person name="Topel M."/>
        </authorList>
    </citation>
    <scope>NUCLEOTIDE SEQUENCE</scope>
    <source>
        <strain evidence="5">R05AC</strain>
    </source>
</reference>
<evidence type="ECO:0000256" key="4">
    <source>
        <dbReference type="ARBA" id="ARBA00022825"/>
    </source>
</evidence>
<keyword evidence="6" id="KW-1185">Reference proteome</keyword>
<dbReference type="GO" id="GO:0006508">
    <property type="term" value="P:proteolysis"/>
    <property type="evidence" value="ECO:0007669"/>
    <property type="project" value="UniProtKB-KW"/>
</dbReference>
<dbReference type="PANTHER" id="PTHR20842">
    <property type="entry name" value="PROTEASE S51 ALPHA-ASPARTYL DIPEPTIDASE"/>
    <property type="match status" value="1"/>
</dbReference>
<organism evidence="5 6">
    <name type="scientific">Skeletonema marinoi</name>
    <dbReference type="NCBI Taxonomy" id="267567"/>
    <lineage>
        <taxon>Eukaryota</taxon>
        <taxon>Sar</taxon>
        <taxon>Stramenopiles</taxon>
        <taxon>Ochrophyta</taxon>
        <taxon>Bacillariophyta</taxon>
        <taxon>Coscinodiscophyceae</taxon>
        <taxon>Thalassiosirophycidae</taxon>
        <taxon>Thalassiosirales</taxon>
        <taxon>Skeletonemataceae</taxon>
        <taxon>Skeletonema</taxon>
        <taxon>Skeletonema marinoi-dohrnii complex</taxon>
    </lineage>
</organism>
<dbReference type="Proteomes" id="UP001224775">
    <property type="component" value="Unassembled WGS sequence"/>
</dbReference>
<comment type="caution">
    <text evidence="5">The sequence shown here is derived from an EMBL/GenBank/DDBJ whole genome shotgun (WGS) entry which is preliminary data.</text>
</comment>
<protein>
    <submittedName>
        <fullName evidence="5">S51 family peptidase</fullName>
        <ecNumber evidence="5">3.4.13.21</ecNumber>
    </submittedName>
</protein>
<evidence type="ECO:0000256" key="2">
    <source>
        <dbReference type="ARBA" id="ARBA00022670"/>
    </source>
</evidence>
<keyword evidence="4" id="KW-0720">Serine protease</keyword>
<accession>A0AAD9DHB5</accession>
<evidence type="ECO:0000256" key="1">
    <source>
        <dbReference type="ARBA" id="ARBA00006534"/>
    </source>
</evidence>
<dbReference type="EMBL" id="JATAAI010000005">
    <property type="protein sequence ID" value="KAK1745573.1"/>
    <property type="molecule type" value="Genomic_DNA"/>
</dbReference>
<comment type="similarity">
    <text evidence="1">Belongs to the peptidase S51 family.</text>
</comment>
<keyword evidence="2" id="KW-0645">Protease</keyword>
<dbReference type="Pfam" id="PF03575">
    <property type="entry name" value="Peptidase_S51"/>
    <property type="match status" value="2"/>
</dbReference>
<dbReference type="AlphaFoldDB" id="A0AAD9DHB5"/>
<dbReference type="InterPro" id="IPR029062">
    <property type="entry name" value="Class_I_gatase-like"/>
</dbReference>
<dbReference type="GO" id="GO:0016805">
    <property type="term" value="F:dipeptidase activity"/>
    <property type="evidence" value="ECO:0007669"/>
    <property type="project" value="UniProtKB-KW"/>
</dbReference>
<dbReference type="EC" id="3.4.13.21" evidence="5"/>
<dbReference type="InterPro" id="IPR005320">
    <property type="entry name" value="Peptidase_S51"/>
</dbReference>
<name>A0AAD9DHB5_9STRA</name>
<proteinExistence type="inferred from homology"/>
<evidence type="ECO:0000313" key="5">
    <source>
        <dbReference type="EMBL" id="KAK1745573.1"/>
    </source>
</evidence>
<dbReference type="PANTHER" id="PTHR20842:SF0">
    <property type="entry name" value="ALPHA-ASPARTYL DIPEPTIDASE"/>
    <property type="match status" value="1"/>
</dbReference>
<dbReference type="Gene3D" id="3.40.50.880">
    <property type="match status" value="1"/>
</dbReference>
<dbReference type="SUPFAM" id="SSF52317">
    <property type="entry name" value="Class I glutamine amidotransferase-like"/>
    <property type="match status" value="1"/>
</dbReference>
<keyword evidence="5" id="KW-0224">Dipeptidase</keyword>
<keyword evidence="3 5" id="KW-0378">Hydrolase</keyword>
<gene>
    <name evidence="5" type="ORF">QTG54_003497</name>
</gene>
<evidence type="ECO:0000256" key="3">
    <source>
        <dbReference type="ARBA" id="ARBA00022801"/>
    </source>
</evidence>
<dbReference type="GO" id="GO:0008236">
    <property type="term" value="F:serine-type peptidase activity"/>
    <property type="evidence" value="ECO:0007669"/>
    <property type="project" value="UniProtKB-KW"/>
</dbReference>
<evidence type="ECO:0000313" key="6">
    <source>
        <dbReference type="Proteomes" id="UP001224775"/>
    </source>
</evidence>
<sequence>MVLIPRPRASSANLSMSNGSTIVPCPTFRRPFQHNSNTPITQTNKLKGFFAGSGSDSMSNPYMARAVVDLTERSPRDVSLLYIGTASYDIPKFRRNQTNAFIDLGCDVTSLDVANQRPDQDEMEEAVDNADIILVSGGNTLYALDRWRYLGLDELLRTAAERGTVMAGGSAGAICWFDSGHSDSADPETYRQYKLDKFKDGEPEKKAGNNNNNPFAYYSGNAQEGDSKEEWSYIKVEGLGIWPGMVCPHYDRIQSNGSPRMEDFDQMLEQFGQYELGLGIDHNAALEVDGDGFRVVSIPGEAGSVPISDNEEEEDGTTFVPGVWLKYVDEEGNVQRKVCPRSGSLSDLLQEVSDPEKHILVDDRVDLCRKENPLLRD</sequence>